<keyword evidence="1 2" id="KW-0647">Proteasome</keyword>
<dbReference type="Pfam" id="PF10584">
    <property type="entry name" value="Proteasome_A_N"/>
    <property type="match status" value="1"/>
</dbReference>
<dbReference type="GO" id="GO:0019773">
    <property type="term" value="C:proteasome core complex, alpha-subunit complex"/>
    <property type="evidence" value="ECO:0007669"/>
    <property type="project" value="UniProtKB-UniRule"/>
</dbReference>
<dbReference type="InterPro" id="IPR050115">
    <property type="entry name" value="Proteasome_alpha"/>
</dbReference>
<dbReference type="SMART" id="SM00948">
    <property type="entry name" value="Proteasome_A_N"/>
    <property type="match status" value="1"/>
</dbReference>
<evidence type="ECO:0000313" key="7">
    <source>
        <dbReference type="Proteomes" id="UP001321018"/>
    </source>
</evidence>
<dbReference type="NCBIfam" id="NF003075">
    <property type="entry name" value="PRK03996.1"/>
    <property type="match status" value="1"/>
</dbReference>
<dbReference type="GO" id="GO:0006511">
    <property type="term" value="P:ubiquitin-dependent protein catabolic process"/>
    <property type="evidence" value="ECO:0007669"/>
    <property type="project" value="InterPro"/>
</dbReference>
<accession>A0AAP3E2K3</accession>
<gene>
    <name evidence="6" type="ORF">OB960_15315</name>
</gene>
<comment type="caution">
    <text evidence="6">The sequence shown here is derived from an EMBL/GenBank/DDBJ whole genome shotgun (WGS) entry which is preliminary data.</text>
</comment>
<dbReference type="RefSeq" id="WP_338004577.1">
    <property type="nucleotide sequence ID" value="NZ_JAOPKA010000010.1"/>
</dbReference>
<dbReference type="AlphaFoldDB" id="A0AAP3E2K3"/>
<dbReference type="Pfam" id="PF00227">
    <property type="entry name" value="Proteasome"/>
    <property type="match status" value="1"/>
</dbReference>
<dbReference type="InterPro" id="IPR029055">
    <property type="entry name" value="Ntn_hydrolases_N"/>
</dbReference>
<evidence type="ECO:0000256" key="3">
    <source>
        <dbReference type="RuleBase" id="RU000552"/>
    </source>
</evidence>
<comment type="subcellular location">
    <subcellularLocation>
        <location evidence="3">Cytoplasm</location>
    </subcellularLocation>
</comment>
<comment type="similarity">
    <text evidence="2 3">Belongs to the peptidase T1A family.</text>
</comment>
<feature type="domain" description="Proteasome alpha-type subunits" evidence="5">
    <location>
        <begin position="10"/>
        <end position="32"/>
    </location>
</feature>
<protein>
    <recommendedName>
        <fullName evidence="3">Proteasome subunit alpha</fullName>
    </recommendedName>
</protein>
<organism evidence="6 7">
    <name type="scientific">Natronoglomus mannanivorans</name>
    <dbReference type="NCBI Taxonomy" id="2979990"/>
    <lineage>
        <taxon>Archaea</taxon>
        <taxon>Methanobacteriati</taxon>
        <taxon>Methanobacteriota</taxon>
        <taxon>Stenosarchaea group</taxon>
        <taxon>Halobacteria</taxon>
        <taxon>Halobacteriales</taxon>
        <taxon>Natrialbaceae</taxon>
        <taxon>Natronoglomus</taxon>
    </lineage>
</organism>
<dbReference type="GO" id="GO:0004175">
    <property type="term" value="F:endopeptidase activity"/>
    <property type="evidence" value="ECO:0007669"/>
    <property type="project" value="UniProtKB-ARBA"/>
</dbReference>
<dbReference type="PROSITE" id="PS51475">
    <property type="entry name" value="PROTEASOME_ALPHA_2"/>
    <property type="match status" value="1"/>
</dbReference>
<dbReference type="PANTHER" id="PTHR11599">
    <property type="entry name" value="PROTEASOME SUBUNIT ALPHA/BETA"/>
    <property type="match status" value="1"/>
</dbReference>
<evidence type="ECO:0000256" key="4">
    <source>
        <dbReference type="SAM" id="MobiDB-lite"/>
    </source>
</evidence>
<evidence type="ECO:0000259" key="5">
    <source>
        <dbReference type="PROSITE" id="PS00388"/>
    </source>
</evidence>
<dbReference type="GO" id="GO:0005737">
    <property type="term" value="C:cytoplasm"/>
    <property type="evidence" value="ECO:0007669"/>
    <property type="project" value="UniProtKB-SubCell"/>
</dbReference>
<evidence type="ECO:0000313" key="6">
    <source>
        <dbReference type="EMBL" id="MCU4742761.1"/>
    </source>
</evidence>
<dbReference type="PROSITE" id="PS00388">
    <property type="entry name" value="PROTEASOME_ALPHA_1"/>
    <property type="match status" value="1"/>
</dbReference>
<dbReference type="InterPro" id="IPR000426">
    <property type="entry name" value="Proteasome_asu_N"/>
</dbReference>
<evidence type="ECO:0000256" key="1">
    <source>
        <dbReference type="ARBA" id="ARBA00022942"/>
    </source>
</evidence>
<dbReference type="Proteomes" id="UP001321018">
    <property type="component" value="Unassembled WGS sequence"/>
</dbReference>
<sequence length="258" mass="27680">MNSNASQQAYDRGHTIFSPDGRLYQVEYAREAVERGSPSVGIRTDDGVVLAARKPVRSPLLEARTVEKSHRIDDHVAVASAGHAADARQLVAVARESAQRHRLRYGEPIGVESLTKAIADHVQEYTQTGGSRPYGTALLVAGVDETGPRLFEVDPSGTPYGWRAVAIGNGAAEIRGFLEDRIRQPHQTETKTKATASEKQTDGIGREAGLTTALEALATTVDEPLSTDEVDICVVDAETASVDLFSSDRVSDELQAAS</sequence>
<proteinExistence type="inferred from homology"/>
<evidence type="ECO:0000256" key="2">
    <source>
        <dbReference type="PROSITE-ProRule" id="PRU00808"/>
    </source>
</evidence>
<reference evidence="6" key="1">
    <citation type="submission" date="2022-09" db="EMBL/GenBank/DDBJ databases">
        <title>Enrichment on poylsaccharides allowed isolation of novel metabolic and taxonomic groups of Haloarchaea.</title>
        <authorList>
            <person name="Sorokin D.Y."/>
            <person name="Elcheninov A.G."/>
            <person name="Khizhniak T.V."/>
            <person name="Kolganova T.V."/>
            <person name="Kublanov I.V."/>
        </authorList>
    </citation>
    <scope>NUCLEOTIDE SEQUENCE</scope>
    <source>
        <strain evidence="6">AArc-xg1-1</strain>
    </source>
</reference>
<feature type="region of interest" description="Disordered" evidence="4">
    <location>
        <begin position="186"/>
        <end position="205"/>
    </location>
</feature>
<dbReference type="Gene3D" id="3.60.20.10">
    <property type="entry name" value="Glutamine Phosphoribosylpyrophosphate, subunit 1, domain 1"/>
    <property type="match status" value="1"/>
</dbReference>
<dbReference type="InterPro" id="IPR001353">
    <property type="entry name" value="Proteasome_sua/b"/>
</dbReference>
<dbReference type="InterPro" id="IPR023332">
    <property type="entry name" value="Proteasome_alpha-type"/>
</dbReference>
<name>A0AAP3E2K3_9EURY</name>
<dbReference type="EMBL" id="JAOPKA010000010">
    <property type="protein sequence ID" value="MCU4742761.1"/>
    <property type="molecule type" value="Genomic_DNA"/>
</dbReference>
<comment type="function">
    <text evidence="3">Component of the proteasome core, a large protease complex with broad specificity involved in protein degradation.</text>
</comment>
<dbReference type="SUPFAM" id="SSF56235">
    <property type="entry name" value="N-terminal nucleophile aminohydrolases (Ntn hydrolases)"/>
    <property type="match status" value="1"/>
</dbReference>
<comment type="subunit">
    <text evidence="3">The 20S proteasome core is composed of 14 alpha and 14 beta subunits that assemble into four stacked heptameric rings, resulting in a barrel-shaped structure. The two inner rings, each composed of seven catalytic beta subunits, are sandwiched by two outer rings, each composed of seven alpha subunits. The catalytic chamber with the active sites is on the inside of the barrel. Has a gated structure, the ends of the cylinder being occluded by the N-termini of the alpha-subunits. Is capped at one or both ends by the proteasome regulatory ATPase, PAN.</text>
</comment>